<gene>
    <name evidence="1" type="ORF">QBC32DRAFT_344701</name>
</gene>
<evidence type="ECO:0000313" key="2">
    <source>
        <dbReference type="Proteomes" id="UP001303222"/>
    </source>
</evidence>
<name>A0AAN6NU88_9PEZI</name>
<reference evidence="1" key="2">
    <citation type="submission" date="2023-06" db="EMBL/GenBank/DDBJ databases">
        <authorList>
            <consortium name="Lawrence Berkeley National Laboratory"/>
            <person name="Mondo S.J."/>
            <person name="Hensen N."/>
            <person name="Bonometti L."/>
            <person name="Westerberg I."/>
            <person name="Brannstrom I.O."/>
            <person name="Guillou S."/>
            <person name="Cros-Aarteil S."/>
            <person name="Calhoun S."/>
            <person name="Haridas S."/>
            <person name="Kuo A."/>
            <person name="Pangilinan J."/>
            <person name="Riley R."/>
            <person name="Labutti K."/>
            <person name="Andreopoulos B."/>
            <person name="Lipzen A."/>
            <person name="Chen C."/>
            <person name="Yanf M."/>
            <person name="Daum C."/>
            <person name="Ng V."/>
            <person name="Clum A."/>
            <person name="Steindorff A."/>
            <person name="Ohm R."/>
            <person name="Martin F."/>
            <person name="Silar P."/>
            <person name="Natvig D."/>
            <person name="Lalanne C."/>
            <person name="Gautier V."/>
            <person name="Ament-Velasquez S.L."/>
            <person name="Kruys A."/>
            <person name="Hutchinson M.I."/>
            <person name="Powell A.J."/>
            <person name="Barry K."/>
            <person name="Miller A.N."/>
            <person name="Grigoriev I.V."/>
            <person name="Debuchy R."/>
            <person name="Gladieux P."/>
            <person name="Thoren M.H."/>
            <person name="Johannesson H."/>
        </authorList>
    </citation>
    <scope>NUCLEOTIDE SEQUENCE</scope>
    <source>
        <strain evidence="1">CBS 626.80</strain>
    </source>
</reference>
<comment type="caution">
    <text evidence="1">The sequence shown here is derived from an EMBL/GenBank/DDBJ whole genome shotgun (WGS) entry which is preliminary data.</text>
</comment>
<sequence>MLVLDSEPVPVELRALISSITAYGPYHDTRSDTPGKFGLYHQTNNCSPKNGGLSLRRYLPSCPALQNDLGRDQVTEKPASLRKPRIFCGTPTSAPPERPEEHFPRCHEFPNNHAREALPHTYHGDISKQVMLTPEPCVEIQLCECAPSTEIQDLITHWLQSPSNSTLRCRQSRAKESPQSLVPATQPCRSWTGSGTWLLDVSR</sequence>
<dbReference type="Proteomes" id="UP001303222">
    <property type="component" value="Unassembled WGS sequence"/>
</dbReference>
<protein>
    <submittedName>
        <fullName evidence="1">Uncharacterized protein</fullName>
    </submittedName>
</protein>
<reference evidence="1" key="1">
    <citation type="journal article" date="2023" name="Mol. Phylogenet. Evol.">
        <title>Genome-scale phylogeny and comparative genomics of the fungal order Sordariales.</title>
        <authorList>
            <person name="Hensen N."/>
            <person name="Bonometti L."/>
            <person name="Westerberg I."/>
            <person name="Brannstrom I.O."/>
            <person name="Guillou S."/>
            <person name="Cros-Aarteil S."/>
            <person name="Calhoun S."/>
            <person name="Haridas S."/>
            <person name="Kuo A."/>
            <person name="Mondo S."/>
            <person name="Pangilinan J."/>
            <person name="Riley R."/>
            <person name="LaButti K."/>
            <person name="Andreopoulos B."/>
            <person name="Lipzen A."/>
            <person name="Chen C."/>
            <person name="Yan M."/>
            <person name="Daum C."/>
            <person name="Ng V."/>
            <person name="Clum A."/>
            <person name="Steindorff A."/>
            <person name="Ohm R.A."/>
            <person name="Martin F."/>
            <person name="Silar P."/>
            <person name="Natvig D.O."/>
            <person name="Lalanne C."/>
            <person name="Gautier V."/>
            <person name="Ament-Velasquez S.L."/>
            <person name="Kruys A."/>
            <person name="Hutchinson M.I."/>
            <person name="Powell A.J."/>
            <person name="Barry K."/>
            <person name="Miller A.N."/>
            <person name="Grigoriev I.V."/>
            <person name="Debuchy R."/>
            <person name="Gladieux P."/>
            <person name="Hiltunen Thoren M."/>
            <person name="Johannesson H."/>
        </authorList>
    </citation>
    <scope>NUCLEOTIDE SEQUENCE</scope>
    <source>
        <strain evidence="1">CBS 626.80</strain>
    </source>
</reference>
<evidence type="ECO:0000313" key="1">
    <source>
        <dbReference type="EMBL" id="KAK3951178.1"/>
    </source>
</evidence>
<dbReference type="AlphaFoldDB" id="A0AAN6NU88"/>
<proteinExistence type="predicted"/>
<accession>A0AAN6NU88</accession>
<keyword evidence="2" id="KW-1185">Reference proteome</keyword>
<dbReference type="EMBL" id="MU859155">
    <property type="protein sequence ID" value="KAK3951178.1"/>
    <property type="molecule type" value="Genomic_DNA"/>
</dbReference>
<organism evidence="1 2">
    <name type="scientific">Pseudoneurospora amorphoporcata</name>
    <dbReference type="NCBI Taxonomy" id="241081"/>
    <lineage>
        <taxon>Eukaryota</taxon>
        <taxon>Fungi</taxon>
        <taxon>Dikarya</taxon>
        <taxon>Ascomycota</taxon>
        <taxon>Pezizomycotina</taxon>
        <taxon>Sordariomycetes</taxon>
        <taxon>Sordariomycetidae</taxon>
        <taxon>Sordariales</taxon>
        <taxon>Sordariaceae</taxon>
        <taxon>Pseudoneurospora</taxon>
    </lineage>
</organism>